<dbReference type="EMBL" id="MN740764">
    <property type="protein sequence ID" value="QHS82269.1"/>
    <property type="molecule type" value="Genomic_DNA"/>
</dbReference>
<evidence type="ECO:0000313" key="3">
    <source>
        <dbReference type="EMBL" id="QHS82269.1"/>
    </source>
</evidence>
<dbReference type="SUPFAM" id="SSF52151">
    <property type="entry name" value="FabD/lysophospholipase-like"/>
    <property type="match status" value="1"/>
</dbReference>
<accession>A0A6C0AQV5</accession>
<evidence type="ECO:0000256" key="1">
    <source>
        <dbReference type="ARBA" id="ARBA00023098"/>
    </source>
</evidence>
<organism evidence="3">
    <name type="scientific">viral metagenome</name>
    <dbReference type="NCBI Taxonomy" id="1070528"/>
    <lineage>
        <taxon>unclassified sequences</taxon>
        <taxon>metagenomes</taxon>
        <taxon>organismal metagenomes</taxon>
    </lineage>
</organism>
<feature type="domain" description="PNPLA" evidence="2">
    <location>
        <begin position="28"/>
        <end position="191"/>
    </location>
</feature>
<dbReference type="PROSITE" id="PS51635">
    <property type="entry name" value="PNPLA"/>
    <property type="match status" value="1"/>
</dbReference>
<keyword evidence="1" id="KW-0443">Lipid metabolism</keyword>
<dbReference type="AlphaFoldDB" id="A0A6C0AQV5"/>
<sequence>MIQQYVNKLMDNLPDYIKKTDNPLKIDVVLDGGVFNGSYLAGALHFLKEMEKRKYIIVERISGCSIGSIAGFLYTMDRLDLITNLYEEFNKEFKETYSLNIIKYIKGNLMEFSNEENLKKINSKLYITYYNIIKGSKKVKSQYKNWDELSDTLIKSCFFPYLINGDLVYKNKYLDGISPYIFNEQPERKILYMELFSSDKICGIINIKNEKTNYHRILTGLLDIHNFFIKESRTVMCCYVNEWNLFDKFYYKLKSIFEKCFIYIIYFIIIIKKYVNIDINNTIYYKLISRISYDVFTILLETYCL</sequence>
<dbReference type="InterPro" id="IPR016035">
    <property type="entry name" value="Acyl_Trfase/lysoPLipase"/>
</dbReference>
<dbReference type="Pfam" id="PF01734">
    <property type="entry name" value="Patatin"/>
    <property type="match status" value="1"/>
</dbReference>
<proteinExistence type="predicted"/>
<name>A0A6C0AQV5_9ZZZZ</name>
<dbReference type="InterPro" id="IPR002641">
    <property type="entry name" value="PNPLA_dom"/>
</dbReference>
<reference evidence="3" key="1">
    <citation type="journal article" date="2020" name="Nature">
        <title>Giant virus diversity and host interactions through global metagenomics.</title>
        <authorList>
            <person name="Schulz F."/>
            <person name="Roux S."/>
            <person name="Paez-Espino D."/>
            <person name="Jungbluth S."/>
            <person name="Walsh D.A."/>
            <person name="Denef V.J."/>
            <person name="McMahon K.D."/>
            <person name="Konstantinidis K.T."/>
            <person name="Eloe-Fadrosh E.A."/>
            <person name="Kyrpides N.C."/>
            <person name="Woyke T."/>
        </authorList>
    </citation>
    <scope>NUCLEOTIDE SEQUENCE</scope>
    <source>
        <strain evidence="3">GVMAG-S-1101165-79</strain>
    </source>
</reference>
<evidence type="ECO:0000259" key="2">
    <source>
        <dbReference type="PROSITE" id="PS51635"/>
    </source>
</evidence>
<dbReference type="GO" id="GO:0006629">
    <property type="term" value="P:lipid metabolic process"/>
    <property type="evidence" value="ECO:0007669"/>
    <property type="project" value="UniProtKB-KW"/>
</dbReference>
<dbReference type="Gene3D" id="3.40.1090.10">
    <property type="entry name" value="Cytosolic phospholipase A2 catalytic domain"/>
    <property type="match status" value="1"/>
</dbReference>
<protein>
    <recommendedName>
        <fullName evidence="2">PNPLA domain-containing protein</fullName>
    </recommendedName>
</protein>